<comment type="caution">
    <text evidence="1">The sequence shown here is derived from an EMBL/GenBank/DDBJ whole genome shotgun (WGS) entry which is preliminary data.</text>
</comment>
<dbReference type="CDD" id="cd19166">
    <property type="entry name" value="HemeO-bac"/>
    <property type="match status" value="1"/>
</dbReference>
<accession>A0A420EIT5</accession>
<dbReference type="RefSeq" id="WP_120324912.1">
    <property type="nucleotide sequence ID" value="NZ_RAPF01000005.1"/>
</dbReference>
<dbReference type="Gene3D" id="1.20.910.10">
    <property type="entry name" value="Heme oxygenase-like"/>
    <property type="match status" value="1"/>
</dbReference>
<protein>
    <recommendedName>
        <fullName evidence="3">Heme oxygenase</fullName>
    </recommendedName>
</protein>
<organism evidence="1 2">
    <name type="scientific">Altericroceibacterium spongiae</name>
    <dbReference type="NCBI Taxonomy" id="2320269"/>
    <lineage>
        <taxon>Bacteria</taxon>
        <taxon>Pseudomonadati</taxon>
        <taxon>Pseudomonadota</taxon>
        <taxon>Alphaproteobacteria</taxon>
        <taxon>Sphingomonadales</taxon>
        <taxon>Erythrobacteraceae</taxon>
        <taxon>Altericroceibacterium</taxon>
    </lineage>
</organism>
<gene>
    <name evidence="1" type="ORF">D6851_10790</name>
</gene>
<evidence type="ECO:0000313" key="1">
    <source>
        <dbReference type="EMBL" id="RKF20615.1"/>
    </source>
</evidence>
<evidence type="ECO:0000313" key="2">
    <source>
        <dbReference type="Proteomes" id="UP000284395"/>
    </source>
</evidence>
<dbReference type="AlphaFoldDB" id="A0A420EIT5"/>
<sequence length="191" mass="21704">MVEKKQTNSLRARLREETGPLHDSLDIRMGQLDLAVPEDYARFLKLQLAARAPIERWARHNCPAHLRPPAQVPLLLEDLSELGGPFSVSNRAFALPVHAEPLGFAWVMAGSHLGNRVMLNDLRKRANGRLPTRFLSDPRMMEFWRDLRPQLEQPASDEQTDRALTAALTTFRFFLSQFPGESERVAGRRVA</sequence>
<reference evidence="1 2" key="1">
    <citation type="submission" date="2018-09" db="EMBL/GenBank/DDBJ databases">
        <title>Altererythrobacter spongiae sp. nov., isolated from a marine sponge.</title>
        <authorList>
            <person name="Zhuang L."/>
            <person name="Luo L."/>
        </authorList>
    </citation>
    <scope>NUCLEOTIDE SEQUENCE [LARGE SCALE GENOMIC DNA]</scope>
    <source>
        <strain evidence="1 2">HN-Y73</strain>
    </source>
</reference>
<evidence type="ECO:0008006" key="3">
    <source>
        <dbReference type="Google" id="ProtNLM"/>
    </source>
</evidence>
<dbReference type="EMBL" id="RAPF01000005">
    <property type="protein sequence ID" value="RKF20615.1"/>
    <property type="molecule type" value="Genomic_DNA"/>
</dbReference>
<proteinExistence type="predicted"/>
<dbReference type="SUPFAM" id="SSF48613">
    <property type="entry name" value="Heme oxygenase-like"/>
    <property type="match status" value="1"/>
</dbReference>
<dbReference type="Proteomes" id="UP000284395">
    <property type="component" value="Unassembled WGS sequence"/>
</dbReference>
<dbReference type="OrthoDB" id="9149607at2"/>
<keyword evidence="2" id="KW-1185">Reference proteome</keyword>
<name>A0A420EIT5_9SPHN</name>
<dbReference type="InterPro" id="IPR016084">
    <property type="entry name" value="Haem_Oase-like_multi-hlx"/>
</dbReference>